<feature type="region of interest" description="Disordered" evidence="1">
    <location>
        <begin position="39"/>
        <end position="58"/>
    </location>
</feature>
<proteinExistence type="predicted"/>
<feature type="compositionally biased region" description="Basic and acidic residues" evidence="1">
    <location>
        <begin position="41"/>
        <end position="58"/>
    </location>
</feature>
<protein>
    <submittedName>
        <fullName evidence="2">Uncharacterized protein</fullName>
    </submittedName>
</protein>
<organism evidence="2">
    <name type="scientific">Cupriavidus necator</name>
    <name type="common">Alcaligenes eutrophus</name>
    <name type="synonym">Ralstonia eutropha</name>
    <dbReference type="NCBI Taxonomy" id="106590"/>
    <lineage>
        <taxon>Bacteria</taxon>
        <taxon>Pseudomonadati</taxon>
        <taxon>Pseudomonadota</taxon>
        <taxon>Betaproteobacteria</taxon>
        <taxon>Burkholderiales</taxon>
        <taxon>Burkholderiaceae</taxon>
        <taxon>Cupriavidus</taxon>
    </lineage>
</organism>
<evidence type="ECO:0000313" key="2">
    <source>
        <dbReference type="EMBL" id="SCU84895.1"/>
    </source>
</evidence>
<evidence type="ECO:0000256" key="1">
    <source>
        <dbReference type="SAM" id="MobiDB-lite"/>
    </source>
</evidence>
<gene>
    <name evidence="2" type="ORF">CNECB9_4380003</name>
</gene>
<name>A0A1K0IL66_CUPNE</name>
<sequence length="58" mass="6826">MKSSFRLRWKRTRMIDVYVSVNQIGWQPVLARPCSMLGVPAERESPRPRARLRPRDSS</sequence>
<dbReference type="AlphaFoldDB" id="A0A1K0IL66"/>
<reference evidence="2" key="1">
    <citation type="submission" date="2016-09" db="EMBL/GenBank/DDBJ databases">
        <authorList>
            <person name="Capua I."/>
            <person name="De Benedictis P."/>
            <person name="Joannis T."/>
            <person name="Lombin L.H."/>
            <person name="Cattoli G."/>
        </authorList>
    </citation>
    <scope>NUCLEOTIDE SEQUENCE</scope>
    <source>
        <strain evidence="2">B9</strain>
    </source>
</reference>
<accession>A0A1K0IL66</accession>
<dbReference type="EMBL" id="FMSH01000377">
    <property type="protein sequence ID" value="SCU84895.1"/>
    <property type="molecule type" value="Genomic_DNA"/>
</dbReference>